<accession>A0ACB1AJ05</accession>
<name>A0ACB1AJ05_MELEN</name>
<dbReference type="Proteomes" id="UP001497535">
    <property type="component" value="Unassembled WGS sequence"/>
</dbReference>
<evidence type="ECO:0000313" key="2">
    <source>
        <dbReference type="Proteomes" id="UP001497535"/>
    </source>
</evidence>
<comment type="caution">
    <text evidence="1">The sequence shown here is derived from an EMBL/GenBank/DDBJ whole genome shotgun (WGS) entry which is preliminary data.</text>
</comment>
<dbReference type="EMBL" id="CAVMJV010000080">
    <property type="protein sequence ID" value="CAK5089995.1"/>
    <property type="molecule type" value="Genomic_DNA"/>
</dbReference>
<evidence type="ECO:0000313" key="1">
    <source>
        <dbReference type="EMBL" id="CAK5089995.1"/>
    </source>
</evidence>
<gene>
    <name evidence="1" type="ORF">MENTE1834_LOCUS37756</name>
</gene>
<keyword evidence="2" id="KW-1185">Reference proteome</keyword>
<reference evidence="1" key="1">
    <citation type="submission" date="2023-11" db="EMBL/GenBank/DDBJ databases">
        <authorList>
            <person name="Poullet M."/>
        </authorList>
    </citation>
    <scope>NUCLEOTIDE SEQUENCE</scope>
    <source>
        <strain evidence="1">E1834</strain>
    </source>
</reference>
<protein>
    <submittedName>
        <fullName evidence="1">Uncharacterized protein</fullName>
    </submittedName>
</protein>
<organism evidence="1 2">
    <name type="scientific">Meloidogyne enterolobii</name>
    <name type="common">Root-knot nematode worm</name>
    <name type="synonym">Meloidogyne mayaguensis</name>
    <dbReference type="NCBI Taxonomy" id="390850"/>
    <lineage>
        <taxon>Eukaryota</taxon>
        <taxon>Metazoa</taxon>
        <taxon>Ecdysozoa</taxon>
        <taxon>Nematoda</taxon>
        <taxon>Chromadorea</taxon>
        <taxon>Rhabditida</taxon>
        <taxon>Tylenchina</taxon>
        <taxon>Tylenchomorpha</taxon>
        <taxon>Tylenchoidea</taxon>
        <taxon>Meloidogynidae</taxon>
        <taxon>Meloidogyninae</taxon>
        <taxon>Meloidogyne</taxon>
    </lineage>
</organism>
<sequence>MTDQQAAKLPFNPFDPTKIWSQKDFPLIDVGTMTLNRNPENYFRDVEQAAFDPARMVEGRLFSYQDTQFYRLGANHMLLPVNCPYKFRYANVQRDGAARFDKNGGGSPNYFPNSFGGYRIAGVQSTWNVDNATVGRYKQAEDYFVQPAEYWNVSLNFFLPLIFFLHFLA</sequence>
<proteinExistence type="predicted"/>